<dbReference type="GO" id="GO:0002100">
    <property type="term" value="P:tRNA wobble adenosine to inosine editing"/>
    <property type="evidence" value="ECO:0007669"/>
    <property type="project" value="UniProtKB-UniRule"/>
</dbReference>
<feature type="binding site" evidence="8">
    <location>
        <position position="97"/>
    </location>
    <ligand>
        <name>Zn(2+)</name>
        <dbReference type="ChEBI" id="CHEBI:29105"/>
        <note>catalytic</note>
    </ligand>
</feature>
<keyword evidence="5 8" id="KW-0378">Hydrolase</keyword>
<evidence type="ECO:0000256" key="3">
    <source>
        <dbReference type="ARBA" id="ARBA00022694"/>
    </source>
</evidence>
<organism evidence="10 11">
    <name type="scientific">Thiosulfativibrio zosterae</name>
    <dbReference type="NCBI Taxonomy" id="2675053"/>
    <lineage>
        <taxon>Bacteria</taxon>
        <taxon>Pseudomonadati</taxon>
        <taxon>Pseudomonadota</taxon>
        <taxon>Gammaproteobacteria</taxon>
        <taxon>Thiotrichales</taxon>
        <taxon>Piscirickettsiaceae</taxon>
        <taxon>Thiosulfativibrio</taxon>
    </lineage>
</organism>
<dbReference type="InterPro" id="IPR016192">
    <property type="entry name" value="APOBEC/CMP_deaminase_Zn-bd"/>
</dbReference>
<dbReference type="Pfam" id="PF00383">
    <property type="entry name" value="dCMP_cyt_deam_1"/>
    <property type="match status" value="1"/>
</dbReference>
<feature type="binding site" evidence="8">
    <location>
        <position position="94"/>
    </location>
    <ligand>
        <name>Zn(2+)</name>
        <dbReference type="ChEBI" id="CHEBI:29105"/>
        <note>catalytic</note>
    </ligand>
</feature>
<comment type="similarity">
    <text evidence="1">Belongs to the cytidine and deoxycytidylate deaminase family. ADAT2 subfamily.</text>
</comment>
<evidence type="ECO:0000259" key="9">
    <source>
        <dbReference type="PROSITE" id="PS51747"/>
    </source>
</evidence>
<comment type="cofactor">
    <cofactor evidence="8">
        <name>Zn(2+)</name>
        <dbReference type="ChEBI" id="CHEBI:29105"/>
    </cofactor>
    <text evidence="8">Binds 1 zinc ion per subunit.</text>
</comment>
<evidence type="ECO:0000256" key="5">
    <source>
        <dbReference type="ARBA" id="ARBA00022801"/>
    </source>
</evidence>
<evidence type="ECO:0000256" key="8">
    <source>
        <dbReference type="HAMAP-Rule" id="MF_00972"/>
    </source>
</evidence>
<dbReference type="PROSITE" id="PS00903">
    <property type="entry name" value="CYT_DCMP_DEAMINASES_1"/>
    <property type="match status" value="1"/>
</dbReference>
<dbReference type="InterPro" id="IPR028883">
    <property type="entry name" value="tRNA_aden_deaminase"/>
</dbReference>
<evidence type="ECO:0000256" key="1">
    <source>
        <dbReference type="ARBA" id="ARBA00010669"/>
    </source>
</evidence>
<evidence type="ECO:0000256" key="4">
    <source>
        <dbReference type="ARBA" id="ARBA00022723"/>
    </source>
</evidence>
<feature type="binding site" evidence="8">
    <location>
        <position position="64"/>
    </location>
    <ligand>
        <name>Zn(2+)</name>
        <dbReference type="ChEBI" id="CHEBI:29105"/>
        <note>catalytic</note>
    </ligand>
</feature>
<comment type="subunit">
    <text evidence="2 8">Homodimer.</text>
</comment>
<evidence type="ECO:0000256" key="6">
    <source>
        <dbReference type="ARBA" id="ARBA00022833"/>
    </source>
</evidence>
<keyword evidence="6 8" id="KW-0862">Zinc</keyword>
<dbReference type="KEGG" id="tzo:THMIRHAT_07980"/>
<evidence type="ECO:0000256" key="7">
    <source>
        <dbReference type="ARBA" id="ARBA00048045"/>
    </source>
</evidence>
<dbReference type="SUPFAM" id="SSF53927">
    <property type="entry name" value="Cytidine deaminase-like"/>
    <property type="match status" value="1"/>
</dbReference>
<dbReference type="CDD" id="cd01285">
    <property type="entry name" value="nucleoside_deaminase"/>
    <property type="match status" value="1"/>
</dbReference>
<dbReference type="NCBIfam" id="NF008113">
    <property type="entry name" value="PRK10860.1"/>
    <property type="match status" value="1"/>
</dbReference>
<keyword evidence="4 8" id="KW-0479">Metal-binding</keyword>
<feature type="active site" description="Proton donor" evidence="8">
    <location>
        <position position="66"/>
    </location>
</feature>
<keyword evidence="3 8" id="KW-0819">tRNA processing</keyword>
<dbReference type="Gene3D" id="3.40.140.10">
    <property type="entry name" value="Cytidine Deaminase, domain 2"/>
    <property type="match status" value="1"/>
</dbReference>
<dbReference type="HAMAP" id="MF_00972">
    <property type="entry name" value="tRNA_aden_deaminase"/>
    <property type="match status" value="1"/>
</dbReference>
<dbReference type="PANTHER" id="PTHR11079:SF202">
    <property type="entry name" value="TRNA-SPECIFIC ADENOSINE DEAMINASE"/>
    <property type="match status" value="1"/>
</dbReference>
<dbReference type="AlphaFoldDB" id="A0A6F8PLR9"/>
<reference evidence="11" key="1">
    <citation type="submission" date="2019-11" db="EMBL/GenBank/DDBJ databases">
        <title>Isolation and characterization of two novel species in the genus Thiomicrorhabdus.</title>
        <authorList>
            <person name="Mochizuki J."/>
            <person name="Kojima H."/>
            <person name="Fukui M."/>
        </authorList>
    </citation>
    <scope>NUCLEOTIDE SEQUENCE [LARGE SCALE GENOMIC DNA]</scope>
    <source>
        <strain evidence="11">AkT22</strain>
    </source>
</reference>
<dbReference type="EC" id="3.5.4.33" evidence="8"/>
<dbReference type="InterPro" id="IPR016193">
    <property type="entry name" value="Cytidine_deaminase-like"/>
</dbReference>
<gene>
    <name evidence="8 10" type="primary">tadA</name>
    <name evidence="10" type="ORF">THMIRHAT_07980</name>
</gene>
<keyword evidence="11" id="KW-1185">Reference proteome</keyword>
<comment type="catalytic activity">
    <reaction evidence="7 8">
        <text>adenosine(34) in tRNA + H2O + H(+) = inosine(34) in tRNA + NH4(+)</text>
        <dbReference type="Rhea" id="RHEA:43168"/>
        <dbReference type="Rhea" id="RHEA-COMP:10373"/>
        <dbReference type="Rhea" id="RHEA-COMP:10374"/>
        <dbReference type="ChEBI" id="CHEBI:15377"/>
        <dbReference type="ChEBI" id="CHEBI:15378"/>
        <dbReference type="ChEBI" id="CHEBI:28938"/>
        <dbReference type="ChEBI" id="CHEBI:74411"/>
        <dbReference type="ChEBI" id="CHEBI:82852"/>
        <dbReference type="EC" id="3.5.4.33"/>
    </reaction>
</comment>
<dbReference type="PROSITE" id="PS51747">
    <property type="entry name" value="CYT_DCMP_DEAMINASES_2"/>
    <property type="match status" value="1"/>
</dbReference>
<evidence type="ECO:0000313" key="10">
    <source>
        <dbReference type="EMBL" id="BBP43052.1"/>
    </source>
</evidence>
<evidence type="ECO:0000256" key="2">
    <source>
        <dbReference type="ARBA" id="ARBA00011738"/>
    </source>
</evidence>
<dbReference type="InterPro" id="IPR002125">
    <property type="entry name" value="CMP_dCMP_dom"/>
</dbReference>
<protein>
    <recommendedName>
        <fullName evidence="8">tRNA-specific adenosine deaminase</fullName>
        <ecNumber evidence="8">3.5.4.33</ecNumber>
    </recommendedName>
</protein>
<dbReference type="RefSeq" id="WP_173290889.1">
    <property type="nucleotide sequence ID" value="NZ_AP021888.1"/>
</dbReference>
<dbReference type="Proteomes" id="UP000501466">
    <property type="component" value="Chromosome"/>
</dbReference>
<sequence>MIPICPENLSQAEQDAFWMSYAMDLAQKAEEAGEVPVGAVCVKDNQWVSEGFNAVIHQNDPTAHAEVLALRAAGQVIKNYRLIDLTLYVTLEPCSMCASALVHARVKRLVYGAKDLKTGAVDSVFQLTNSSLLNHKIESVQGVLEDKCSAQLSLFFKKRRDEKKREKQQLLPK</sequence>
<dbReference type="GO" id="GO:0052717">
    <property type="term" value="F:tRNA-specific adenosine-34 deaminase activity"/>
    <property type="evidence" value="ECO:0007669"/>
    <property type="project" value="UniProtKB-UniRule"/>
</dbReference>
<dbReference type="PANTHER" id="PTHR11079">
    <property type="entry name" value="CYTOSINE DEAMINASE FAMILY MEMBER"/>
    <property type="match status" value="1"/>
</dbReference>
<proteinExistence type="inferred from homology"/>
<name>A0A6F8PLR9_9GAMM</name>
<feature type="domain" description="CMP/dCMP-type deaminase" evidence="9">
    <location>
        <begin position="13"/>
        <end position="140"/>
    </location>
</feature>
<dbReference type="EMBL" id="AP021888">
    <property type="protein sequence ID" value="BBP43052.1"/>
    <property type="molecule type" value="Genomic_DNA"/>
</dbReference>
<accession>A0A6F8PLR9</accession>
<dbReference type="GO" id="GO:0008270">
    <property type="term" value="F:zinc ion binding"/>
    <property type="evidence" value="ECO:0007669"/>
    <property type="project" value="UniProtKB-UniRule"/>
</dbReference>
<dbReference type="FunFam" id="3.40.140.10:FF:000005">
    <property type="entry name" value="tRNA-specific adenosine deaminase"/>
    <property type="match status" value="1"/>
</dbReference>
<comment type="function">
    <text evidence="8">Catalyzes the deamination of adenosine to inosine at the wobble position 34 of tRNA(Arg2).</text>
</comment>
<evidence type="ECO:0000313" key="11">
    <source>
        <dbReference type="Proteomes" id="UP000501466"/>
    </source>
</evidence>